<evidence type="ECO:0000256" key="4">
    <source>
        <dbReference type="ARBA" id="ARBA00035178"/>
    </source>
</evidence>
<dbReference type="eggNOG" id="COG0333">
    <property type="taxonomic scope" value="Bacteria"/>
</dbReference>
<keyword evidence="7" id="KW-1185">Reference proteome</keyword>
<name>H9UJQ9_SPIAZ</name>
<dbReference type="PANTHER" id="PTHR35534:SF1">
    <property type="entry name" value="LARGE RIBOSOMAL SUBUNIT PROTEIN BL32"/>
    <property type="match status" value="1"/>
</dbReference>
<dbReference type="GO" id="GO:0006412">
    <property type="term" value="P:translation"/>
    <property type="evidence" value="ECO:0007669"/>
    <property type="project" value="UniProtKB-UniRule"/>
</dbReference>
<dbReference type="PANTHER" id="PTHR35534">
    <property type="entry name" value="50S RIBOSOMAL PROTEIN L32"/>
    <property type="match status" value="1"/>
</dbReference>
<reference evidence="7" key="1">
    <citation type="journal article" date="2013" name="Stand. Genomic Sci.">
        <title>Complete genome sequence of the halophilic bacterium Spirochaeta africana type strain (Z-7692(T)) from the alkaline Lake Magadi in the East African Rift.</title>
        <authorList>
            <person name="Liolos K."/>
            <person name="Abt B."/>
            <person name="Scheuner C."/>
            <person name="Teshima H."/>
            <person name="Held B."/>
            <person name="Lapidus A."/>
            <person name="Nolan M."/>
            <person name="Lucas S."/>
            <person name="Deshpande S."/>
            <person name="Cheng J.F."/>
            <person name="Tapia R."/>
            <person name="Goodwin L.A."/>
            <person name="Pitluck S."/>
            <person name="Pagani I."/>
            <person name="Ivanova N."/>
            <person name="Mavromatis K."/>
            <person name="Mikhailova N."/>
            <person name="Huntemann M."/>
            <person name="Pati A."/>
            <person name="Chen A."/>
            <person name="Palaniappan K."/>
            <person name="Land M."/>
            <person name="Rohde M."/>
            <person name="Tindall B.J."/>
            <person name="Detter J.C."/>
            <person name="Goker M."/>
            <person name="Bristow J."/>
            <person name="Eisen J.A."/>
            <person name="Markowitz V."/>
            <person name="Hugenholtz P."/>
            <person name="Woyke T."/>
            <person name="Klenk H.P."/>
            <person name="Kyrpides N.C."/>
        </authorList>
    </citation>
    <scope>NUCLEOTIDE SEQUENCE</scope>
    <source>
        <strain evidence="7">ATCC 700263 / DSM 8902 / Z-7692</strain>
    </source>
</reference>
<dbReference type="STRING" id="889378.Spiaf_1695"/>
<dbReference type="InterPro" id="IPR011332">
    <property type="entry name" value="Ribosomal_zn-bd"/>
</dbReference>
<evidence type="ECO:0000256" key="1">
    <source>
        <dbReference type="ARBA" id="ARBA00008560"/>
    </source>
</evidence>
<dbReference type="HOGENOM" id="CLU_129084_1_0_12"/>
<dbReference type="KEGG" id="sfc:Spiaf_1695"/>
<evidence type="ECO:0000256" key="5">
    <source>
        <dbReference type="HAMAP-Rule" id="MF_00340"/>
    </source>
</evidence>
<evidence type="ECO:0000256" key="2">
    <source>
        <dbReference type="ARBA" id="ARBA00022980"/>
    </source>
</evidence>
<keyword evidence="2 5" id="KW-0689">Ribosomal protein</keyword>
<dbReference type="Proteomes" id="UP000007383">
    <property type="component" value="Chromosome"/>
</dbReference>
<evidence type="ECO:0000313" key="6">
    <source>
        <dbReference type="EMBL" id="AFG37752.1"/>
    </source>
</evidence>
<dbReference type="HAMAP" id="MF_00340">
    <property type="entry name" value="Ribosomal_bL32"/>
    <property type="match status" value="1"/>
</dbReference>
<dbReference type="RefSeq" id="WP_014455735.1">
    <property type="nucleotide sequence ID" value="NC_017098.1"/>
</dbReference>
<dbReference type="GO" id="GO:0003735">
    <property type="term" value="F:structural constituent of ribosome"/>
    <property type="evidence" value="ECO:0007669"/>
    <property type="project" value="InterPro"/>
</dbReference>
<protein>
    <recommendedName>
        <fullName evidence="4 5">Large ribosomal subunit protein bL32</fullName>
    </recommendedName>
</protein>
<dbReference type="InterPro" id="IPR044957">
    <property type="entry name" value="Ribosomal_bL32_bact"/>
</dbReference>
<organism evidence="6 7">
    <name type="scientific">Spirochaeta africana (strain ATCC 700263 / DSM 8902 / Z-7692)</name>
    <dbReference type="NCBI Taxonomy" id="889378"/>
    <lineage>
        <taxon>Bacteria</taxon>
        <taxon>Pseudomonadati</taxon>
        <taxon>Spirochaetota</taxon>
        <taxon>Spirochaetia</taxon>
        <taxon>Spirochaetales</taxon>
        <taxon>Spirochaetaceae</taxon>
        <taxon>Spirochaeta</taxon>
    </lineage>
</organism>
<dbReference type="Pfam" id="PF01783">
    <property type="entry name" value="Ribosomal_L32p"/>
    <property type="match status" value="1"/>
</dbReference>
<gene>
    <name evidence="5" type="primary">rpmF</name>
    <name evidence="6" type="ordered locus">Spiaf_1695</name>
</gene>
<evidence type="ECO:0000313" key="7">
    <source>
        <dbReference type="Proteomes" id="UP000007383"/>
    </source>
</evidence>
<sequence length="61" mass="6924">MAVPKKKHSKARTRRRKAINSKLAVPTLITSPESGEKVRRHRVDLASGFYRGKQVIDPENL</sequence>
<dbReference type="NCBIfam" id="TIGR01031">
    <property type="entry name" value="rpmF_bact"/>
    <property type="match status" value="1"/>
</dbReference>
<dbReference type="AlphaFoldDB" id="H9UJQ9"/>
<comment type="similarity">
    <text evidence="1 5">Belongs to the bacterial ribosomal protein bL32 family.</text>
</comment>
<dbReference type="InterPro" id="IPR002677">
    <property type="entry name" value="Ribosomal_bL32"/>
</dbReference>
<dbReference type="GO" id="GO:0015934">
    <property type="term" value="C:large ribosomal subunit"/>
    <property type="evidence" value="ECO:0007669"/>
    <property type="project" value="InterPro"/>
</dbReference>
<dbReference type="OrthoDB" id="9812874at2"/>
<dbReference type="SUPFAM" id="SSF57829">
    <property type="entry name" value="Zn-binding ribosomal proteins"/>
    <property type="match status" value="1"/>
</dbReference>
<accession>H9UJQ9</accession>
<proteinExistence type="inferred from homology"/>
<dbReference type="EMBL" id="CP003282">
    <property type="protein sequence ID" value="AFG37752.1"/>
    <property type="molecule type" value="Genomic_DNA"/>
</dbReference>
<evidence type="ECO:0000256" key="3">
    <source>
        <dbReference type="ARBA" id="ARBA00023274"/>
    </source>
</evidence>
<keyword evidence="3 5" id="KW-0687">Ribonucleoprotein</keyword>
<dbReference type="PATRIC" id="fig|889378.3.peg.1681"/>